<keyword evidence="2" id="KW-1185">Reference proteome</keyword>
<organism evidence="1 2">
    <name type="scientific">Vermiconidia calcicola</name>
    <dbReference type="NCBI Taxonomy" id="1690605"/>
    <lineage>
        <taxon>Eukaryota</taxon>
        <taxon>Fungi</taxon>
        <taxon>Dikarya</taxon>
        <taxon>Ascomycota</taxon>
        <taxon>Pezizomycotina</taxon>
        <taxon>Dothideomycetes</taxon>
        <taxon>Dothideomycetidae</taxon>
        <taxon>Mycosphaerellales</taxon>
        <taxon>Extremaceae</taxon>
        <taxon>Vermiconidia</taxon>
    </lineage>
</organism>
<protein>
    <submittedName>
        <fullName evidence="1">Uncharacterized protein</fullName>
    </submittedName>
</protein>
<proteinExistence type="predicted"/>
<sequence>MPPADAGLFAANVGVLGVLWSSPTVCGGAPSLFVVEASVSLLEDTALADVEVWALWLICLLVEGSPLVLVREAPSAADDTSHAYALLNNAVSAAAMKRRTKYVPACFFDGENVDNEVLIMIETARCVCSTLRRKRTEATSSYLFFMAPADLMISRAGHQVRRQQVEDSQLFHQVCGYGQEERTHRRSGPLRCVVNGKVSVDSLATSIPGELEEDVARGLIIGGEDEVEDEEDDLQTKTNRFAVRPRIAAEQASAEQAYTVFLKIPSQRPYHCM</sequence>
<dbReference type="Proteomes" id="UP001281147">
    <property type="component" value="Unassembled WGS sequence"/>
</dbReference>
<dbReference type="EMBL" id="JAUTXU010000072">
    <property type="protein sequence ID" value="KAK3712014.1"/>
    <property type="molecule type" value="Genomic_DNA"/>
</dbReference>
<reference evidence="1" key="1">
    <citation type="submission" date="2023-07" db="EMBL/GenBank/DDBJ databases">
        <title>Black Yeasts Isolated from many extreme environments.</title>
        <authorList>
            <person name="Coleine C."/>
            <person name="Stajich J.E."/>
            <person name="Selbmann L."/>
        </authorList>
    </citation>
    <scope>NUCLEOTIDE SEQUENCE</scope>
    <source>
        <strain evidence="1">CCFEE 5714</strain>
    </source>
</reference>
<gene>
    <name evidence="1" type="ORF">LTR37_009326</name>
</gene>
<evidence type="ECO:0000313" key="2">
    <source>
        <dbReference type="Proteomes" id="UP001281147"/>
    </source>
</evidence>
<name>A0ACC3N9Y7_9PEZI</name>
<evidence type="ECO:0000313" key="1">
    <source>
        <dbReference type="EMBL" id="KAK3712014.1"/>
    </source>
</evidence>
<comment type="caution">
    <text evidence="1">The sequence shown here is derived from an EMBL/GenBank/DDBJ whole genome shotgun (WGS) entry which is preliminary data.</text>
</comment>
<accession>A0ACC3N9Y7</accession>